<protein>
    <submittedName>
        <fullName evidence="1">LysR family transcriptional regulator</fullName>
    </submittedName>
</protein>
<name>A0A6P2K906_9BURK</name>
<sequence length="128" mass="14147">MISCALGACRRTNTEYRFVAHPLGTVDRVLVAAPASPDRFGPIATKADLVKHPFVHVKGILANEQLPLQSEDNKLEYARTRTVRTTSHWRPMFDTIRAFGSIGVVQAPARVNALARGKSRAPHHHACR</sequence>
<gene>
    <name evidence="1" type="ORF">BDI24065_02314</name>
</gene>
<keyword evidence="2" id="KW-1185">Reference proteome</keyword>
<dbReference type="Gene3D" id="3.40.190.10">
    <property type="entry name" value="Periplasmic binding protein-like II"/>
    <property type="match status" value="1"/>
</dbReference>
<dbReference type="EMBL" id="CABVPN010000010">
    <property type="protein sequence ID" value="VWB50567.1"/>
    <property type="molecule type" value="Genomic_DNA"/>
</dbReference>
<accession>A0A6P2K906</accession>
<organism evidence="1 2">
    <name type="scientific">Burkholderia diffusa</name>
    <dbReference type="NCBI Taxonomy" id="488732"/>
    <lineage>
        <taxon>Bacteria</taxon>
        <taxon>Pseudomonadati</taxon>
        <taxon>Pseudomonadota</taxon>
        <taxon>Betaproteobacteria</taxon>
        <taxon>Burkholderiales</taxon>
        <taxon>Burkholderiaceae</taxon>
        <taxon>Burkholderia</taxon>
        <taxon>Burkholderia cepacia complex</taxon>
    </lineage>
</organism>
<proteinExistence type="predicted"/>
<dbReference type="Proteomes" id="UP000494125">
    <property type="component" value="Unassembled WGS sequence"/>
</dbReference>
<evidence type="ECO:0000313" key="1">
    <source>
        <dbReference type="EMBL" id="VWB50567.1"/>
    </source>
</evidence>
<dbReference type="SUPFAM" id="SSF53850">
    <property type="entry name" value="Periplasmic binding protein-like II"/>
    <property type="match status" value="1"/>
</dbReference>
<evidence type="ECO:0000313" key="2">
    <source>
        <dbReference type="Proteomes" id="UP000494125"/>
    </source>
</evidence>
<reference evidence="1 2" key="1">
    <citation type="submission" date="2019-09" db="EMBL/GenBank/DDBJ databases">
        <authorList>
            <person name="Depoorter E."/>
        </authorList>
    </citation>
    <scope>NUCLEOTIDE SEQUENCE [LARGE SCALE GENOMIC DNA]</scope>
    <source>
        <strain evidence="1">LMG 24065</strain>
    </source>
</reference>
<dbReference type="AlphaFoldDB" id="A0A6P2K906"/>